<comment type="similarity">
    <text evidence="1 3">Belongs to the UPF0122 family.</text>
</comment>
<name>A0A269TGE6_MEGEL</name>
<gene>
    <name evidence="4" type="ORF">C6Y28_07570</name>
    <name evidence="5" type="ORF">HG933_04935</name>
</gene>
<dbReference type="NCBIfam" id="NF045758">
    <property type="entry name" value="YlxM"/>
    <property type="match status" value="1"/>
</dbReference>
<evidence type="ECO:0000256" key="2">
    <source>
        <dbReference type="ARBA" id="ARBA00024764"/>
    </source>
</evidence>
<dbReference type="GeneID" id="97492006"/>
<protein>
    <recommendedName>
        <fullName evidence="3">UPF0122 protein C6Y28_07570</fullName>
    </recommendedName>
</protein>
<reference evidence="5 7" key="2">
    <citation type="submission" date="2020-04" db="EMBL/GenBank/DDBJ databases">
        <authorList>
            <person name="Hitch T.C.A."/>
            <person name="Wylensek D."/>
            <person name="Clavel T."/>
        </authorList>
    </citation>
    <scope>NUCLEOTIDE SEQUENCE [LARGE SCALE GENOMIC DNA]</scope>
    <source>
        <strain evidence="5 7">WCA-386-APC-2A</strain>
    </source>
</reference>
<evidence type="ECO:0000313" key="7">
    <source>
        <dbReference type="Proteomes" id="UP000536773"/>
    </source>
</evidence>
<dbReference type="InterPro" id="IPR054831">
    <property type="entry name" value="UPF0122_fam_protein"/>
</dbReference>
<sequence>MLEDVVRKGRLLDLYGPLLTEKQRRCMEMYFDMDLSLSEIGEELHISRQGAYDMLKRASHSLENYEQRLHLLARYDAVRDKIDEVERLLDREEPQTLERAKQLLHEIEL</sequence>
<dbReference type="HAMAP" id="MF_00245">
    <property type="entry name" value="UPF0122"/>
    <property type="match status" value="1"/>
</dbReference>
<evidence type="ECO:0000313" key="4">
    <source>
        <dbReference type="EMBL" id="AVO27467.1"/>
    </source>
</evidence>
<comment type="function">
    <text evidence="2 3">Might take part in the signal recognition particle (SRP) pathway. This is inferred from the conservation of its genetic proximity to ftsY/ffh. May be a regulatory protein.</text>
</comment>
<dbReference type="InterPro" id="IPR036388">
    <property type="entry name" value="WH-like_DNA-bd_sf"/>
</dbReference>
<dbReference type="EMBL" id="CP027569">
    <property type="protein sequence ID" value="AVO27467.1"/>
    <property type="molecule type" value="Genomic_DNA"/>
</dbReference>
<dbReference type="PANTHER" id="PTHR40083:SF1">
    <property type="entry name" value="UPF0122 PROTEIN YLXM"/>
    <property type="match status" value="1"/>
</dbReference>
<evidence type="ECO:0000256" key="3">
    <source>
        <dbReference type="HAMAP-Rule" id="MF_00245"/>
    </source>
</evidence>
<accession>A0A269TGE6</accession>
<dbReference type="Proteomes" id="UP000238358">
    <property type="component" value="Chromosome"/>
</dbReference>
<dbReference type="InterPro" id="IPR013324">
    <property type="entry name" value="RNA_pol_sigma_r3/r4-like"/>
</dbReference>
<dbReference type="OrthoDB" id="6392at2"/>
<dbReference type="SUPFAM" id="SSF88659">
    <property type="entry name" value="Sigma3 and sigma4 domains of RNA polymerase sigma factors"/>
    <property type="match status" value="1"/>
</dbReference>
<dbReference type="Gene3D" id="1.10.10.10">
    <property type="entry name" value="Winged helix-like DNA-binding domain superfamily/Winged helix DNA-binding domain"/>
    <property type="match status" value="1"/>
</dbReference>
<reference evidence="4 6" key="1">
    <citation type="journal article" date="2018" name="Genome Announc.">
        <title>Complete genomes of two Megasphaera elsdenii strains, NCIMB 702410 and ATCC 25940.</title>
        <authorList>
            <person name="Hatmaker E.A."/>
            <person name="O'Dell K."/>
            <person name="Riley L.A."/>
            <person name="Klingeman D.M."/>
            <person name="Guss A.M."/>
        </authorList>
    </citation>
    <scope>NUCLEOTIDE SEQUENCE [LARGE SCALE GENOMIC DNA]</scope>
    <source>
        <strain evidence="4 6">NCIMB702410</strain>
    </source>
</reference>
<dbReference type="RefSeq" id="WP_014015995.1">
    <property type="nucleotide sequence ID" value="NZ_AP031433.1"/>
</dbReference>
<organism evidence="5 7">
    <name type="scientific">Megasphaera elsdenii</name>
    <dbReference type="NCBI Taxonomy" id="907"/>
    <lineage>
        <taxon>Bacteria</taxon>
        <taxon>Bacillati</taxon>
        <taxon>Bacillota</taxon>
        <taxon>Negativicutes</taxon>
        <taxon>Veillonellales</taxon>
        <taxon>Veillonellaceae</taxon>
        <taxon>Megasphaera</taxon>
    </lineage>
</organism>
<dbReference type="AlphaFoldDB" id="A0A269TGE6"/>
<evidence type="ECO:0000313" key="5">
    <source>
        <dbReference type="EMBL" id="NMK38724.1"/>
    </source>
</evidence>
<proteinExistence type="inferred from homology"/>
<evidence type="ECO:0000256" key="1">
    <source>
        <dbReference type="ARBA" id="ARBA00008720"/>
    </source>
</evidence>
<dbReference type="Pfam" id="PF04297">
    <property type="entry name" value="UPF0122"/>
    <property type="match status" value="1"/>
</dbReference>
<dbReference type="PANTHER" id="PTHR40083">
    <property type="entry name" value="UPF0122 PROTEIN CBO2450/CLC_2298"/>
    <property type="match status" value="1"/>
</dbReference>
<evidence type="ECO:0000313" key="6">
    <source>
        <dbReference type="Proteomes" id="UP000238358"/>
    </source>
</evidence>
<dbReference type="Proteomes" id="UP000536773">
    <property type="component" value="Unassembled WGS sequence"/>
</dbReference>
<dbReference type="InterPro" id="IPR007394">
    <property type="entry name" value="UPF0122"/>
</dbReference>
<dbReference type="EMBL" id="JABBJH010000005">
    <property type="protein sequence ID" value="NMK38724.1"/>
    <property type="molecule type" value="Genomic_DNA"/>
</dbReference>